<dbReference type="AlphaFoldDB" id="A0A1G6Q4C7"/>
<organism evidence="3 4">
    <name type="scientific">Ruegeria marina</name>
    <dbReference type="NCBI Taxonomy" id="639004"/>
    <lineage>
        <taxon>Bacteria</taxon>
        <taxon>Pseudomonadati</taxon>
        <taxon>Pseudomonadota</taxon>
        <taxon>Alphaproteobacteria</taxon>
        <taxon>Rhodobacterales</taxon>
        <taxon>Roseobacteraceae</taxon>
        <taxon>Ruegeria</taxon>
    </lineage>
</organism>
<dbReference type="RefSeq" id="WP_093029136.1">
    <property type="nucleotide sequence ID" value="NZ_FMZV01000004.1"/>
</dbReference>
<name>A0A1G6Q4C7_9RHOB</name>
<dbReference type="Pfam" id="PF13230">
    <property type="entry name" value="GATase_4"/>
    <property type="match status" value="1"/>
</dbReference>
<dbReference type="InterPro" id="IPR026869">
    <property type="entry name" value="EgtC-like"/>
</dbReference>
<evidence type="ECO:0000313" key="4">
    <source>
        <dbReference type="Proteomes" id="UP000199628"/>
    </source>
</evidence>
<feature type="domain" description="Glutamine amidotransferase type-2" evidence="2">
    <location>
        <begin position="2"/>
        <end position="248"/>
    </location>
</feature>
<dbReference type="Proteomes" id="UP000199628">
    <property type="component" value="Unassembled WGS sequence"/>
</dbReference>
<keyword evidence="3" id="KW-0808">Transferase</keyword>
<dbReference type="SUPFAM" id="SSF56235">
    <property type="entry name" value="N-terminal nucleophile aminohydrolases (Ntn hydrolases)"/>
    <property type="match status" value="1"/>
</dbReference>
<dbReference type="PROSITE" id="PS51278">
    <property type="entry name" value="GATASE_TYPE_2"/>
    <property type="match status" value="1"/>
</dbReference>
<evidence type="ECO:0000259" key="2">
    <source>
        <dbReference type="PROSITE" id="PS51278"/>
    </source>
</evidence>
<dbReference type="OrthoDB" id="9804310at2"/>
<protein>
    <submittedName>
        <fullName evidence="3">Glutamine amidotransferase</fullName>
    </submittedName>
</protein>
<evidence type="ECO:0000313" key="3">
    <source>
        <dbReference type="EMBL" id="SDC87322.1"/>
    </source>
</evidence>
<dbReference type="InterPro" id="IPR017932">
    <property type="entry name" value="GATase_2_dom"/>
</dbReference>
<dbReference type="EMBL" id="FMZV01000004">
    <property type="protein sequence ID" value="SDC87322.1"/>
    <property type="molecule type" value="Genomic_DNA"/>
</dbReference>
<keyword evidence="1 3" id="KW-0315">Glutamine amidotransferase</keyword>
<accession>A0A1G6Q4C7</accession>
<dbReference type="CDD" id="cd01908">
    <property type="entry name" value="YafJ"/>
    <property type="match status" value="1"/>
</dbReference>
<dbReference type="InterPro" id="IPR029055">
    <property type="entry name" value="Ntn_hydrolases_N"/>
</dbReference>
<proteinExistence type="predicted"/>
<dbReference type="PANTHER" id="PTHR43187:SF1">
    <property type="entry name" value="GLUTAMINE AMIDOTRANSFERASE DUG3-RELATED"/>
    <property type="match status" value="1"/>
</dbReference>
<evidence type="ECO:0000256" key="1">
    <source>
        <dbReference type="ARBA" id="ARBA00022962"/>
    </source>
</evidence>
<dbReference type="STRING" id="639004.SAMN04488239_10418"/>
<keyword evidence="4" id="KW-1185">Reference proteome</keyword>
<dbReference type="PANTHER" id="PTHR43187">
    <property type="entry name" value="GLUTAMINE AMIDOTRANSFERASE DUG3-RELATED"/>
    <property type="match status" value="1"/>
</dbReference>
<dbReference type="Gene3D" id="3.60.20.10">
    <property type="entry name" value="Glutamine Phosphoribosylpyrophosphate, subunit 1, domain 1"/>
    <property type="match status" value="1"/>
</dbReference>
<gene>
    <name evidence="3" type="ORF">SAMN04488239_10418</name>
</gene>
<sequence>MCRWAAYHGTPIFLEDVISRPGHSLIAQSAHAEQCKTATNGDGFGVAWYDARPEPGLYRDVYPAWSDPNLRAVAHHVRSGLFLSHVRASTGSCISRNNCHPFAARQWCFMHNGQVGGFEGFRKHADMMIADEFYTYRKGSTDSEVLFLLAMSEGMDSDPHGALARSVARLEGLSRAQGTIPHMRLSAAFSDGHTLYAVRYSSDHIAPSVYYRYSRAREGWAVVSEPLDHEEGDWTELMPGRILTINGNGAVECDFGPADLASAA</sequence>
<dbReference type="GO" id="GO:0016740">
    <property type="term" value="F:transferase activity"/>
    <property type="evidence" value="ECO:0007669"/>
    <property type="project" value="UniProtKB-KW"/>
</dbReference>
<dbReference type="InterPro" id="IPR052373">
    <property type="entry name" value="Gamma-glu_amide_hydrolase"/>
</dbReference>
<reference evidence="4" key="1">
    <citation type="submission" date="2016-10" db="EMBL/GenBank/DDBJ databases">
        <authorList>
            <person name="Varghese N."/>
            <person name="Submissions S."/>
        </authorList>
    </citation>
    <scope>NUCLEOTIDE SEQUENCE [LARGE SCALE GENOMIC DNA]</scope>
    <source>
        <strain evidence="4">CGMCC 1.9108</strain>
    </source>
</reference>